<evidence type="ECO:0000256" key="1">
    <source>
        <dbReference type="SAM" id="SignalP"/>
    </source>
</evidence>
<evidence type="ECO:0000313" key="2">
    <source>
        <dbReference type="EMBL" id="EDS26924.1"/>
    </source>
</evidence>
<name>B0XFP3_CULQU</name>
<evidence type="ECO:0000313" key="4">
    <source>
        <dbReference type="Proteomes" id="UP000002320"/>
    </source>
</evidence>
<protein>
    <recommendedName>
        <fullName evidence="5">VWFC domain-containing protein</fullName>
    </recommendedName>
</protein>
<evidence type="ECO:0008006" key="5">
    <source>
        <dbReference type="Google" id="ProtNLM"/>
    </source>
</evidence>
<dbReference type="PROSITE" id="PS51257">
    <property type="entry name" value="PROKAR_LIPOPROTEIN"/>
    <property type="match status" value="1"/>
</dbReference>
<feature type="signal peptide" evidence="1">
    <location>
        <begin position="1"/>
        <end position="19"/>
    </location>
</feature>
<reference evidence="3" key="2">
    <citation type="submission" date="2021-02" db="UniProtKB">
        <authorList>
            <consortium name="EnsemblMetazoa"/>
        </authorList>
    </citation>
    <scope>IDENTIFICATION</scope>
    <source>
        <strain evidence="3">JHB</strain>
    </source>
</reference>
<organism>
    <name type="scientific">Culex quinquefasciatus</name>
    <name type="common">Southern house mosquito</name>
    <name type="synonym">Culex pungens</name>
    <dbReference type="NCBI Taxonomy" id="7176"/>
    <lineage>
        <taxon>Eukaryota</taxon>
        <taxon>Metazoa</taxon>
        <taxon>Ecdysozoa</taxon>
        <taxon>Arthropoda</taxon>
        <taxon>Hexapoda</taxon>
        <taxon>Insecta</taxon>
        <taxon>Pterygota</taxon>
        <taxon>Neoptera</taxon>
        <taxon>Endopterygota</taxon>
        <taxon>Diptera</taxon>
        <taxon>Nematocera</taxon>
        <taxon>Culicoidea</taxon>
        <taxon>Culicidae</taxon>
        <taxon>Culicinae</taxon>
        <taxon>Culicini</taxon>
        <taxon>Culex</taxon>
        <taxon>Culex</taxon>
    </lineage>
</organism>
<dbReference type="KEGG" id="cqu:CpipJ_CPIJ018025"/>
<dbReference type="eggNOG" id="ENOG502S6B3">
    <property type="taxonomic scope" value="Eukaryota"/>
</dbReference>
<dbReference type="InParanoid" id="B0XFP3"/>
<dbReference type="OMA" id="ISENCAP"/>
<sequence length="284" mass="31566">MKSTYGLVFLSIFVSVTLACNHPIKHYTAMGCIASENCIATGCPAFFDCPSLTDRQPDKCYLYGKVYAIGEQVPTEETTGSCVALRCSGVINDEFSRFDEVATFSIAYIECPELFFPRPKNCIRQFKSDQCCSSSFVCGDDRDKLKTCQVGNKTYYEGQRYDVEGDPCKACICTVNSEGGVMEHCFEQKCTFEFTDSDRLLQGAAPVYKKDRCCPVDWRLPSPYDKISQTACNDESNNHKCQYGNLTLNIGDALESVFTAQGTISCRCEIPPLVHCVLEDATVN</sequence>
<dbReference type="VEuPathDB" id="VectorBase:CPIJ018025"/>
<dbReference type="HOGENOM" id="CLU_072883_0_0_1"/>
<feature type="chain" id="PRO_5014567343" description="VWFC domain-containing protein" evidence="1">
    <location>
        <begin position="20"/>
        <end position="284"/>
    </location>
</feature>
<dbReference type="EnsemblMetazoa" id="CPIJ018025-RA">
    <property type="protein sequence ID" value="CPIJ018025-PA"/>
    <property type="gene ID" value="CPIJ018025"/>
</dbReference>
<dbReference type="VEuPathDB" id="VectorBase:CQUJHB016545"/>
<reference evidence="2" key="1">
    <citation type="submission" date="2007-03" db="EMBL/GenBank/DDBJ databases">
        <title>Annotation of Culex pipiens quinquefasciatus.</title>
        <authorList>
            <consortium name="The Broad Institute Genome Sequencing Platform"/>
            <person name="Atkinson P.W."/>
            <person name="Hemingway J."/>
            <person name="Christensen B.M."/>
            <person name="Higgs S."/>
            <person name="Kodira C."/>
            <person name="Hannick L."/>
            <person name="Megy K."/>
            <person name="O'Leary S."/>
            <person name="Pearson M."/>
            <person name="Haas B.J."/>
            <person name="Mauceli E."/>
            <person name="Wortman J.R."/>
            <person name="Lee N.H."/>
            <person name="Guigo R."/>
            <person name="Stanke M."/>
            <person name="Alvarado L."/>
            <person name="Amedeo P."/>
            <person name="Antoine C.H."/>
            <person name="Arensburger P."/>
            <person name="Bidwell S.L."/>
            <person name="Crawford M."/>
            <person name="Camaro F."/>
            <person name="Devon K."/>
            <person name="Engels R."/>
            <person name="Hammond M."/>
            <person name="Howarth C."/>
            <person name="Koehrsen M."/>
            <person name="Lawson D."/>
            <person name="Montgomery P."/>
            <person name="Nene V."/>
            <person name="Nusbaum C."/>
            <person name="Puiu D."/>
            <person name="Romero-Severson J."/>
            <person name="Severson D.W."/>
            <person name="Shumway M."/>
            <person name="Sisk P."/>
            <person name="Stolte C."/>
            <person name="Zeng Q."/>
            <person name="Eisenstadt E."/>
            <person name="Fraser-Liggett C."/>
            <person name="Strausberg R."/>
            <person name="Galagan J."/>
            <person name="Birren B."/>
            <person name="Collins F.H."/>
        </authorList>
    </citation>
    <scope>NUCLEOTIDE SEQUENCE [LARGE SCALE GENOMIC DNA]</scope>
    <source>
        <strain evidence="2">JHB</strain>
    </source>
</reference>
<gene>
    <name evidence="3" type="primary">6052152</name>
    <name evidence="2" type="ORF">CpipJ_CPIJ018025</name>
</gene>
<dbReference type="STRING" id="7176.B0XFP3"/>
<dbReference type="Proteomes" id="UP000002320">
    <property type="component" value="Unassembled WGS sequence"/>
</dbReference>
<proteinExistence type="predicted"/>
<keyword evidence="1" id="KW-0732">Signal</keyword>
<accession>B0XFP3</accession>
<dbReference type="EMBL" id="DS232948">
    <property type="protein sequence ID" value="EDS26924.1"/>
    <property type="molecule type" value="Genomic_DNA"/>
</dbReference>
<dbReference type="OrthoDB" id="365605at2759"/>
<evidence type="ECO:0000313" key="3">
    <source>
        <dbReference type="EnsemblMetazoa" id="CPIJ018025-PA"/>
    </source>
</evidence>
<keyword evidence="4" id="KW-1185">Reference proteome</keyword>
<dbReference type="AlphaFoldDB" id="B0XFP3"/>